<name>A0A8J8P428_HALGN</name>
<evidence type="ECO:0000313" key="8">
    <source>
        <dbReference type="Proteomes" id="UP000785679"/>
    </source>
</evidence>
<dbReference type="SUPFAM" id="SSF52172">
    <property type="entry name" value="CheY-like"/>
    <property type="match status" value="1"/>
</dbReference>
<dbReference type="EMBL" id="RRYP01001655">
    <property type="protein sequence ID" value="TNV85650.1"/>
    <property type="molecule type" value="Genomic_DNA"/>
</dbReference>
<keyword evidence="4" id="KW-0472">Membrane</keyword>
<evidence type="ECO:0000259" key="6">
    <source>
        <dbReference type="PROSITE" id="PS50110"/>
    </source>
</evidence>
<dbReference type="Gene3D" id="1.10.287.130">
    <property type="match status" value="1"/>
</dbReference>
<evidence type="ECO:0000313" key="7">
    <source>
        <dbReference type="EMBL" id="TNV85650.1"/>
    </source>
</evidence>
<accession>A0A8J8P428</accession>
<dbReference type="FunFam" id="3.30.565.10:FF:000010">
    <property type="entry name" value="Sensor histidine kinase RcsC"/>
    <property type="match status" value="1"/>
</dbReference>
<dbReference type="CDD" id="cd00082">
    <property type="entry name" value="HisKA"/>
    <property type="match status" value="1"/>
</dbReference>
<feature type="compositionally biased region" description="Basic and acidic residues" evidence="3">
    <location>
        <begin position="645"/>
        <end position="654"/>
    </location>
</feature>
<dbReference type="AlphaFoldDB" id="A0A8J8P428"/>
<keyword evidence="8" id="KW-1185">Reference proteome</keyword>
<keyword evidence="1 2" id="KW-0597">Phosphoprotein</keyword>
<dbReference type="InterPro" id="IPR001789">
    <property type="entry name" value="Sig_transdc_resp-reg_receiver"/>
</dbReference>
<evidence type="ECO:0000256" key="3">
    <source>
        <dbReference type="SAM" id="MobiDB-lite"/>
    </source>
</evidence>
<dbReference type="InterPro" id="IPR003661">
    <property type="entry name" value="HisK_dim/P_dom"/>
</dbReference>
<dbReference type="Pfam" id="PF00072">
    <property type="entry name" value="Response_reg"/>
    <property type="match status" value="1"/>
</dbReference>
<comment type="caution">
    <text evidence="7">The sequence shown here is derived from an EMBL/GenBank/DDBJ whole genome shotgun (WGS) entry which is preliminary data.</text>
</comment>
<dbReference type="InterPro" id="IPR011006">
    <property type="entry name" value="CheY-like_superfamily"/>
</dbReference>
<dbReference type="InterPro" id="IPR050956">
    <property type="entry name" value="2C_system_His_kinase"/>
</dbReference>
<dbReference type="PROSITE" id="PS50109">
    <property type="entry name" value="HIS_KIN"/>
    <property type="match status" value="1"/>
</dbReference>
<sequence length="989" mass="111615">MCMLVWIVKTLSDISKDSGSDPKQMREKLALQGSVFAIYGAVRYQILWSSSPFNFQCFLVNACSLLFFLLCTIFVIYSLNHFHQGIFQKCSQLSSANDILSAQLINLLDKIPNGVLIYDLKATKFSYLNKDMKTILNAPTLPESLPLGEGLKDFIKCDLGDNGSVIEEVVDDESESVSNQPSIGRGGNVCTAADQQRKIEQLLMSTRKFSMFTFSSGRRSKPSITTMGEQQSEVQKIQHNRFLINKLNQRSQSEQEVNFESSGPAGAILGKLKTNNNGEDVFSFGGVKDKVNLFQFIEQIASGQQSSEGEENDIIFKRKSDQRYIQVKTSTFRQGSQVFAICTDVTKLKQMESQEQQMRATFFSSVAHELRTPLNSIIPILRLILQLVAQDNVGVPLKIQNYIKIILNSSLHLESLIEDALDISRIENNNFSLFMEMVDIRQAIAEIQDIMLFQIQSKNLKLEVNIQPNVPSKVLIDKKRFKQVLFNLIGNAIKFTFHGGVTLNVGFDELQNLLSTSVTDTGIGIKADDLVKLFRFFGTLSRSKEINRGGMGLGLTISKMIIRQLGGEIGVQSQPQLGTTFTFKIPITECELMQVSRKPSQIQQKTQIIQNNFSLSQNPQNFGEPSNKFQIRLQQVGQFKPFSPIKEEDKKENKGFSQWPSRGPSNGFRQYQFPTKASTASAMNFGEGQLHNIEEGGGKHANNELFEQIIDTKQQDVSPVAQCVTANVIPNPHTQYYDCQMVVDTQTLSENCAEEAIQFDQNVEGLLCQDFHAHFIMKRASFSPNPYHVPLRFRQRSILSNVNNSIRIRQMSQAYDIGFFQEESDSFGTRVSQQLVQLPHQPAAGQIIRVLTVDDSTYNLFVLKELITALDPNVIVAEALNGHLAVQAFEENRNFDLILMDLNMPVFDGFQTTEKIRQLCAKQQSSVNKKIQQKQPYIVGLSAITRQQFLGFKQCQQSLFDEFHEKPVSGEFLKEQIHKAYQRSMNNLT</sequence>
<keyword evidence="4" id="KW-0812">Transmembrane</keyword>
<evidence type="ECO:0000256" key="2">
    <source>
        <dbReference type="PROSITE-ProRule" id="PRU00169"/>
    </source>
</evidence>
<evidence type="ECO:0008006" key="9">
    <source>
        <dbReference type="Google" id="ProtNLM"/>
    </source>
</evidence>
<dbReference type="Gene3D" id="3.40.50.2300">
    <property type="match status" value="1"/>
</dbReference>
<feature type="domain" description="Response regulatory" evidence="6">
    <location>
        <begin position="849"/>
        <end position="981"/>
    </location>
</feature>
<dbReference type="InterPro" id="IPR036097">
    <property type="entry name" value="HisK_dim/P_sf"/>
</dbReference>
<dbReference type="Proteomes" id="UP000785679">
    <property type="component" value="Unassembled WGS sequence"/>
</dbReference>
<dbReference type="PRINTS" id="PR00344">
    <property type="entry name" value="BCTRLSENSOR"/>
</dbReference>
<dbReference type="InterPro" id="IPR003594">
    <property type="entry name" value="HATPase_dom"/>
</dbReference>
<feature type="transmembrane region" description="Helical" evidence="4">
    <location>
        <begin position="58"/>
        <end position="79"/>
    </location>
</feature>
<dbReference type="InterPro" id="IPR004358">
    <property type="entry name" value="Sig_transdc_His_kin-like_C"/>
</dbReference>
<organism evidence="7 8">
    <name type="scientific">Halteria grandinella</name>
    <dbReference type="NCBI Taxonomy" id="5974"/>
    <lineage>
        <taxon>Eukaryota</taxon>
        <taxon>Sar</taxon>
        <taxon>Alveolata</taxon>
        <taxon>Ciliophora</taxon>
        <taxon>Intramacronucleata</taxon>
        <taxon>Spirotrichea</taxon>
        <taxon>Stichotrichia</taxon>
        <taxon>Sporadotrichida</taxon>
        <taxon>Halteriidae</taxon>
        <taxon>Halteria</taxon>
    </lineage>
</organism>
<gene>
    <name evidence="7" type="ORF">FGO68_gene12125</name>
</gene>
<keyword evidence="4" id="KW-1133">Transmembrane helix</keyword>
<feature type="compositionally biased region" description="Polar residues" evidence="3">
    <location>
        <begin position="655"/>
        <end position="668"/>
    </location>
</feature>
<dbReference type="SUPFAM" id="SSF55874">
    <property type="entry name" value="ATPase domain of HSP90 chaperone/DNA topoisomerase II/histidine kinase"/>
    <property type="match status" value="1"/>
</dbReference>
<dbReference type="OrthoDB" id="427160at2759"/>
<dbReference type="SMART" id="SM00387">
    <property type="entry name" value="HATPase_c"/>
    <property type="match status" value="1"/>
</dbReference>
<protein>
    <recommendedName>
        <fullName evidence="9">Multi-sensor hybrid histidine kinase</fullName>
    </recommendedName>
</protein>
<feature type="region of interest" description="Disordered" evidence="3">
    <location>
        <begin position="643"/>
        <end position="668"/>
    </location>
</feature>
<dbReference type="Pfam" id="PF02518">
    <property type="entry name" value="HATPase_c"/>
    <property type="match status" value="1"/>
</dbReference>
<dbReference type="InterPro" id="IPR036890">
    <property type="entry name" value="HATPase_C_sf"/>
</dbReference>
<proteinExistence type="predicted"/>
<evidence type="ECO:0000259" key="5">
    <source>
        <dbReference type="PROSITE" id="PS50109"/>
    </source>
</evidence>
<evidence type="ECO:0000256" key="1">
    <source>
        <dbReference type="ARBA" id="ARBA00022553"/>
    </source>
</evidence>
<dbReference type="CDD" id="cd16922">
    <property type="entry name" value="HATPase_EvgS-ArcB-TorS-like"/>
    <property type="match status" value="1"/>
</dbReference>
<dbReference type="SMART" id="SM00448">
    <property type="entry name" value="REC"/>
    <property type="match status" value="1"/>
</dbReference>
<dbReference type="PANTHER" id="PTHR43719:SF28">
    <property type="entry name" value="PEROXIDE STRESS-ACTIVATED HISTIDINE KINASE MAK1-RELATED"/>
    <property type="match status" value="1"/>
</dbReference>
<dbReference type="Pfam" id="PF00512">
    <property type="entry name" value="HisKA"/>
    <property type="match status" value="1"/>
</dbReference>
<dbReference type="SUPFAM" id="SSF47384">
    <property type="entry name" value="Homodimeric domain of signal transducing histidine kinase"/>
    <property type="match status" value="1"/>
</dbReference>
<feature type="modified residue" description="4-aspartylphosphate" evidence="2">
    <location>
        <position position="901"/>
    </location>
</feature>
<dbReference type="SMART" id="SM00388">
    <property type="entry name" value="HisKA"/>
    <property type="match status" value="1"/>
</dbReference>
<dbReference type="CDD" id="cd17546">
    <property type="entry name" value="REC_hyHK_CKI1_RcsC-like"/>
    <property type="match status" value="1"/>
</dbReference>
<dbReference type="Gene3D" id="3.30.565.10">
    <property type="entry name" value="Histidine kinase-like ATPase, C-terminal domain"/>
    <property type="match status" value="1"/>
</dbReference>
<dbReference type="PANTHER" id="PTHR43719">
    <property type="entry name" value="TWO-COMPONENT HISTIDINE KINASE"/>
    <property type="match status" value="1"/>
</dbReference>
<dbReference type="InterPro" id="IPR005467">
    <property type="entry name" value="His_kinase_dom"/>
</dbReference>
<dbReference type="GO" id="GO:0000155">
    <property type="term" value="F:phosphorelay sensor kinase activity"/>
    <property type="evidence" value="ECO:0007669"/>
    <property type="project" value="InterPro"/>
</dbReference>
<reference evidence="7" key="1">
    <citation type="submission" date="2019-06" db="EMBL/GenBank/DDBJ databases">
        <authorList>
            <person name="Zheng W."/>
        </authorList>
    </citation>
    <scope>NUCLEOTIDE SEQUENCE</scope>
    <source>
        <strain evidence="7">QDHG01</strain>
    </source>
</reference>
<feature type="domain" description="Histidine kinase" evidence="5">
    <location>
        <begin position="365"/>
        <end position="589"/>
    </location>
</feature>
<dbReference type="PROSITE" id="PS50110">
    <property type="entry name" value="RESPONSE_REGULATORY"/>
    <property type="match status" value="1"/>
</dbReference>
<evidence type="ECO:0000256" key="4">
    <source>
        <dbReference type="SAM" id="Phobius"/>
    </source>
</evidence>